<gene>
    <name evidence="2" type="ORF">GSCOC_T00019381001</name>
</gene>
<sequence length="78" mass="8915">MSNFLRTDKHCCNCSNDGAYIRATPLILGLNGQNTESITLEYGINNPSIDDWIGVFSPANFRYKKFVYCWTNFKMTPP</sequence>
<dbReference type="InParanoid" id="A0A068V7T5"/>
<reference evidence="3" key="1">
    <citation type="journal article" date="2014" name="Science">
        <title>The coffee genome provides insight into the convergent evolution of caffeine biosynthesis.</title>
        <authorList>
            <person name="Denoeud F."/>
            <person name="Carretero-Paulet L."/>
            <person name="Dereeper A."/>
            <person name="Droc G."/>
            <person name="Guyot R."/>
            <person name="Pietrella M."/>
            <person name="Zheng C."/>
            <person name="Alberti A."/>
            <person name="Anthony F."/>
            <person name="Aprea G."/>
            <person name="Aury J.M."/>
            <person name="Bento P."/>
            <person name="Bernard M."/>
            <person name="Bocs S."/>
            <person name="Campa C."/>
            <person name="Cenci A."/>
            <person name="Combes M.C."/>
            <person name="Crouzillat D."/>
            <person name="Da Silva C."/>
            <person name="Daddiego L."/>
            <person name="De Bellis F."/>
            <person name="Dussert S."/>
            <person name="Garsmeur O."/>
            <person name="Gayraud T."/>
            <person name="Guignon V."/>
            <person name="Jahn K."/>
            <person name="Jamilloux V."/>
            <person name="Joet T."/>
            <person name="Labadie K."/>
            <person name="Lan T."/>
            <person name="Leclercq J."/>
            <person name="Lepelley M."/>
            <person name="Leroy T."/>
            <person name="Li L.T."/>
            <person name="Librado P."/>
            <person name="Lopez L."/>
            <person name="Munoz A."/>
            <person name="Noel B."/>
            <person name="Pallavicini A."/>
            <person name="Perrotta G."/>
            <person name="Poncet V."/>
            <person name="Pot D."/>
            <person name="Priyono X."/>
            <person name="Rigoreau M."/>
            <person name="Rouard M."/>
            <person name="Rozas J."/>
            <person name="Tranchant-Dubreuil C."/>
            <person name="VanBuren R."/>
            <person name="Zhang Q."/>
            <person name="Andrade A.C."/>
            <person name="Argout X."/>
            <person name="Bertrand B."/>
            <person name="de Kochko A."/>
            <person name="Graziosi G."/>
            <person name="Henry R.J."/>
            <person name="Jayarama X."/>
            <person name="Ming R."/>
            <person name="Nagai C."/>
            <person name="Rounsley S."/>
            <person name="Sankoff D."/>
            <person name="Giuliano G."/>
            <person name="Albert V.A."/>
            <person name="Wincker P."/>
            <person name="Lashermes P."/>
        </authorList>
    </citation>
    <scope>NUCLEOTIDE SEQUENCE [LARGE SCALE GENOMIC DNA]</scope>
    <source>
        <strain evidence="3">cv. DH200-94</strain>
    </source>
</reference>
<dbReference type="InterPro" id="IPR040974">
    <property type="entry name" value="Fn3_PAP"/>
</dbReference>
<evidence type="ECO:0000313" key="2">
    <source>
        <dbReference type="EMBL" id="CDP16840.1"/>
    </source>
</evidence>
<organism evidence="2 3">
    <name type="scientific">Coffea canephora</name>
    <name type="common">Robusta coffee</name>
    <dbReference type="NCBI Taxonomy" id="49390"/>
    <lineage>
        <taxon>Eukaryota</taxon>
        <taxon>Viridiplantae</taxon>
        <taxon>Streptophyta</taxon>
        <taxon>Embryophyta</taxon>
        <taxon>Tracheophyta</taxon>
        <taxon>Spermatophyta</taxon>
        <taxon>Magnoliopsida</taxon>
        <taxon>eudicotyledons</taxon>
        <taxon>Gunneridae</taxon>
        <taxon>Pentapetalae</taxon>
        <taxon>asterids</taxon>
        <taxon>lamiids</taxon>
        <taxon>Gentianales</taxon>
        <taxon>Rubiaceae</taxon>
        <taxon>Ixoroideae</taxon>
        <taxon>Gardenieae complex</taxon>
        <taxon>Bertiereae - Coffeeae clade</taxon>
        <taxon>Coffeeae</taxon>
        <taxon>Coffea</taxon>
    </lineage>
</organism>
<feature type="domain" description="Purple acid phosphatase Fn3-like" evidence="1">
    <location>
        <begin position="21"/>
        <end position="65"/>
    </location>
</feature>
<name>A0A068V7T5_COFCA</name>
<dbReference type="EMBL" id="HG739221">
    <property type="protein sequence ID" value="CDP16840.1"/>
    <property type="molecule type" value="Genomic_DNA"/>
</dbReference>
<evidence type="ECO:0000313" key="3">
    <source>
        <dbReference type="Proteomes" id="UP000295252"/>
    </source>
</evidence>
<accession>A0A068V7T5</accession>
<dbReference type="Proteomes" id="UP000295252">
    <property type="component" value="Chromosome V"/>
</dbReference>
<dbReference type="STRING" id="49390.A0A068V7T5"/>
<proteinExistence type="predicted"/>
<evidence type="ECO:0000259" key="1">
    <source>
        <dbReference type="Pfam" id="PF17808"/>
    </source>
</evidence>
<protein>
    <recommendedName>
        <fullName evidence="1">Purple acid phosphatase Fn3-like domain-containing protein</fullName>
    </recommendedName>
</protein>
<dbReference type="Pfam" id="PF17808">
    <property type="entry name" value="fn3_PAP"/>
    <property type="match status" value="1"/>
</dbReference>
<dbReference type="Gramene" id="CDP16840">
    <property type="protein sequence ID" value="CDP16840"/>
    <property type="gene ID" value="GSCOC_T00019381001"/>
</dbReference>
<dbReference type="AlphaFoldDB" id="A0A068V7T5"/>
<keyword evidence="3" id="KW-1185">Reference proteome</keyword>
<dbReference type="PhylomeDB" id="A0A068V7T5"/>